<name>A0A423GIE7_9PSED</name>
<evidence type="ECO:0000256" key="1">
    <source>
        <dbReference type="SAM" id="Phobius"/>
    </source>
</evidence>
<keyword evidence="1" id="KW-0472">Membrane</keyword>
<accession>A0A423GIE7</accession>
<feature type="transmembrane region" description="Helical" evidence="1">
    <location>
        <begin position="154"/>
        <end position="176"/>
    </location>
</feature>
<reference evidence="2 3" key="1">
    <citation type="submission" date="2016-10" db="EMBL/GenBank/DDBJ databases">
        <title>Comparative genome analysis of multiple Pseudomonas spp. focuses on biocontrol and plant growth promoting traits.</title>
        <authorList>
            <person name="Tao X.-Y."/>
            <person name="Taylor C.G."/>
        </authorList>
    </citation>
    <scope>NUCLEOTIDE SEQUENCE [LARGE SCALE GENOMIC DNA]</scope>
    <source>
        <strain evidence="2 3">37D10</strain>
    </source>
</reference>
<protein>
    <submittedName>
        <fullName evidence="2">Uncharacterized protein</fullName>
    </submittedName>
</protein>
<feature type="transmembrane region" description="Helical" evidence="1">
    <location>
        <begin position="196"/>
        <end position="229"/>
    </location>
</feature>
<dbReference type="EMBL" id="MOBI01000050">
    <property type="protein sequence ID" value="ROM89131.1"/>
    <property type="molecule type" value="Genomic_DNA"/>
</dbReference>
<dbReference type="Proteomes" id="UP000284684">
    <property type="component" value="Unassembled WGS sequence"/>
</dbReference>
<dbReference type="AlphaFoldDB" id="A0A423GIE7"/>
<sequence length="246" mass="26840">MLLVWILATAILYAIRNPSSWKLVGLVVASILLSGVITYARGMNENRMLDSIEAITSEPVETHVIVAGASSEVVAEQQTTKHGGGQASEVASDDTVQRFTRKADAFATGRVELAVEGFKEVLKSPFIGNGFSGYGRYSVGDNSRSLVENTSTHIYYLTLLWKGGLIFFVPFIAMLVINFKEAWSARPRTDGSPEYFFAWGAVFMAFGPMALAWDILIVPSAGALAFFLFGMLSGYKNFVESHTAKL</sequence>
<feature type="transmembrane region" description="Helical" evidence="1">
    <location>
        <begin position="24"/>
        <end position="42"/>
    </location>
</feature>
<organism evidence="2 3">
    <name type="scientific">Pseudomonas brassicacearum</name>
    <dbReference type="NCBI Taxonomy" id="930166"/>
    <lineage>
        <taxon>Bacteria</taxon>
        <taxon>Pseudomonadati</taxon>
        <taxon>Pseudomonadota</taxon>
        <taxon>Gammaproteobacteria</taxon>
        <taxon>Pseudomonadales</taxon>
        <taxon>Pseudomonadaceae</taxon>
        <taxon>Pseudomonas</taxon>
    </lineage>
</organism>
<proteinExistence type="predicted"/>
<comment type="caution">
    <text evidence="2">The sequence shown here is derived from an EMBL/GenBank/DDBJ whole genome shotgun (WGS) entry which is preliminary data.</text>
</comment>
<evidence type="ECO:0000313" key="2">
    <source>
        <dbReference type="EMBL" id="ROM89131.1"/>
    </source>
</evidence>
<keyword evidence="1" id="KW-1133">Transmembrane helix</keyword>
<evidence type="ECO:0000313" key="3">
    <source>
        <dbReference type="Proteomes" id="UP000284684"/>
    </source>
</evidence>
<gene>
    <name evidence="2" type="ORF">BK658_28590</name>
</gene>
<keyword evidence="1" id="KW-0812">Transmembrane</keyword>